<evidence type="ECO:0000256" key="4">
    <source>
        <dbReference type="ARBA" id="ARBA00022801"/>
    </source>
</evidence>
<comment type="similarity">
    <text evidence="1">Belongs to the UPF0758 family.</text>
</comment>
<accession>A0A7G9T649</accession>
<evidence type="ECO:0000313" key="8">
    <source>
        <dbReference type="EMBL" id="QNN75574.1"/>
    </source>
</evidence>
<dbReference type="InterPro" id="IPR037518">
    <property type="entry name" value="MPN"/>
</dbReference>
<dbReference type="KEGG" id="wdi:H9L19_01360"/>
<evidence type="ECO:0000256" key="1">
    <source>
        <dbReference type="ARBA" id="ARBA00010243"/>
    </source>
</evidence>
<dbReference type="Gene3D" id="3.40.140.10">
    <property type="entry name" value="Cytidine Deaminase, domain 2"/>
    <property type="match status" value="1"/>
</dbReference>
<evidence type="ECO:0000259" key="7">
    <source>
        <dbReference type="PROSITE" id="PS50249"/>
    </source>
</evidence>
<dbReference type="Proteomes" id="UP000515800">
    <property type="component" value="Chromosome"/>
</dbReference>
<keyword evidence="6" id="KW-0482">Metalloprotease</keyword>
<dbReference type="InterPro" id="IPR025657">
    <property type="entry name" value="RadC_JAB"/>
</dbReference>
<keyword evidence="3" id="KW-0479">Metal-binding</keyword>
<dbReference type="Pfam" id="PF04002">
    <property type="entry name" value="RadC"/>
    <property type="match status" value="1"/>
</dbReference>
<reference evidence="8 9" key="1">
    <citation type="submission" date="2020-08" db="EMBL/GenBank/DDBJ databases">
        <title>Genome sequence of Weissella diestrammenae KACC 16890T.</title>
        <authorList>
            <person name="Hyun D.-W."/>
            <person name="Bae J.-W."/>
        </authorList>
    </citation>
    <scope>NUCLEOTIDE SEQUENCE [LARGE SCALE GENOMIC DNA]</scope>
    <source>
        <strain evidence="8 9">KACC 16890</strain>
    </source>
</reference>
<keyword evidence="2" id="KW-0645">Protease</keyword>
<dbReference type="InterPro" id="IPR020891">
    <property type="entry name" value="UPF0758_CS"/>
</dbReference>
<sequence length="141" mass="16260">MKETIDRVMLKMQNHLVDLPQEECWVIYLSPQMTCLGKQCIAKGSLTAVNIHPRDVFRYAVAYNAYAILVIHNHPSGQYWPSTADRELARQLVLCGTIMQMPLQDFVIIARMGTYSFFNQKVLPKMTRKTILELWTLATNL</sequence>
<gene>
    <name evidence="8" type="ORF">H9L19_01360</name>
</gene>
<dbReference type="AlphaFoldDB" id="A0A7G9T649"/>
<dbReference type="GO" id="GO:0046872">
    <property type="term" value="F:metal ion binding"/>
    <property type="evidence" value="ECO:0007669"/>
    <property type="project" value="UniProtKB-KW"/>
</dbReference>
<dbReference type="GO" id="GO:0006508">
    <property type="term" value="P:proteolysis"/>
    <property type="evidence" value="ECO:0007669"/>
    <property type="project" value="UniProtKB-KW"/>
</dbReference>
<evidence type="ECO:0000313" key="9">
    <source>
        <dbReference type="Proteomes" id="UP000515800"/>
    </source>
</evidence>
<organism evidence="8 9">
    <name type="scientific">Weissella diestrammenae</name>
    <dbReference type="NCBI Taxonomy" id="1162633"/>
    <lineage>
        <taxon>Bacteria</taxon>
        <taxon>Bacillati</taxon>
        <taxon>Bacillota</taxon>
        <taxon>Bacilli</taxon>
        <taxon>Lactobacillales</taxon>
        <taxon>Lactobacillaceae</taxon>
        <taxon>Weissella</taxon>
    </lineage>
</organism>
<keyword evidence="4" id="KW-0378">Hydrolase</keyword>
<dbReference type="GO" id="GO:0008237">
    <property type="term" value="F:metallopeptidase activity"/>
    <property type="evidence" value="ECO:0007669"/>
    <property type="project" value="UniProtKB-KW"/>
</dbReference>
<name>A0A7G9T649_9LACO</name>
<dbReference type="PANTHER" id="PTHR30471">
    <property type="entry name" value="DNA REPAIR PROTEIN RADC"/>
    <property type="match status" value="1"/>
</dbReference>
<dbReference type="PANTHER" id="PTHR30471:SF3">
    <property type="entry name" value="UPF0758 PROTEIN YEES-RELATED"/>
    <property type="match status" value="1"/>
</dbReference>
<dbReference type="PROSITE" id="PS01302">
    <property type="entry name" value="UPF0758"/>
    <property type="match status" value="1"/>
</dbReference>
<feature type="domain" description="MPN" evidence="7">
    <location>
        <begin position="1"/>
        <end position="123"/>
    </location>
</feature>
<keyword evidence="9" id="KW-1185">Reference proteome</keyword>
<evidence type="ECO:0000256" key="6">
    <source>
        <dbReference type="ARBA" id="ARBA00023049"/>
    </source>
</evidence>
<protein>
    <submittedName>
        <fullName evidence="8">JAB domain-containing protein</fullName>
    </submittedName>
</protein>
<dbReference type="RefSeq" id="WP_187529406.1">
    <property type="nucleotide sequence ID" value="NZ_CP060724.1"/>
</dbReference>
<evidence type="ECO:0000256" key="5">
    <source>
        <dbReference type="ARBA" id="ARBA00022833"/>
    </source>
</evidence>
<evidence type="ECO:0000256" key="3">
    <source>
        <dbReference type="ARBA" id="ARBA00022723"/>
    </source>
</evidence>
<keyword evidence="5" id="KW-0862">Zinc</keyword>
<dbReference type="InterPro" id="IPR001405">
    <property type="entry name" value="UPF0758"/>
</dbReference>
<dbReference type="EMBL" id="CP060724">
    <property type="protein sequence ID" value="QNN75574.1"/>
    <property type="molecule type" value="Genomic_DNA"/>
</dbReference>
<evidence type="ECO:0000256" key="2">
    <source>
        <dbReference type="ARBA" id="ARBA00022670"/>
    </source>
</evidence>
<dbReference type="CDD" id="cd08071">
    <property type="entry name" value="MPN_DUF2466"/>
    <property type="match status" value="1"/>
</dbReference>
<dbReference type="SUPFAM" id="SSF102712">
    <property type="entry name" value="JAB1/MPN domain"/>
    <property type="match status" value="1"/>
</dbReference>
<proteinExistence type="inferred from homology"/>
<dbReference type="PROSITE" id="PS50249">
    <property type="entry name" value="MPN"/>
    <property type="match status" value="1"/>
</dbReference>